<dbReference type="InterPro" id="IPR027417">
    <property type="entry name" value="P-loop_NTPase"/>
</dbReference>
<evidence type="ECO:0000256" key="2">
    <source>
        <dbReference type="ARBA" id="ARBA00011984"/>
    </source>
</evidence>
<dbReference type="GO" id="GO:0005525">
    <property type="term" value="F:GTP binding"/>
    <property type="evidence" value="ECO:0007669"/>
    <property type="project" value="InterPro"/>
</dbReference>
<dbReference type="AlphaFoldDB" id="A0AAW2Z7J2"/>
<dbReference type="GO" id="GO:0003925">
    <property type="term" value="F:G protein activity"/>
    <property type="evidence" value="ECO:0007669"/>
    <property type="project" value="UniProtKB-EC"/>
</dbReference>
<dbReference type="EC" id="3.6.5.2" evidence="2"/>
<protein>
    <recommendedName>
        <fullName evidence="2">small monomeric GTPase</fullName>
        <ecNumber evidence="2">3.6.5.2</ecNumber>
    </recommendedName>
</protein>
<reference evidence="5 6" key="1">
    <citation type="submission" date="2024-03" db="EMBL/GenBank/DDBJ databases">
        <title>The Acrasis kona genome and developmental transcriptomes reveal deep origins of eukaryotic multicellular pathways.</title>
        <authorList>
            <person name="Sheikh S."/>
            <person name="Fu C.-J."/>
            <person name="Brown M.W."/>
            <person name="Baldauf S.L."/>
        </authorList>
    </citation>
    <scope>NUCLEOTIDE SEQUENCE [LARGE SCALE GENOMIC DNA]</scope>
    <source>
        <strain evidence="5 6">ATCC MYA-3509</strain>
    </source>
</reference>
<comment type="similarity">
    <text evidence="1">Belongs to the small GTPase superfamily. Ras family.</text>
</comment>
<evidence type="ECO:0000256" key="4">
    <source>
        <dbReference type="ARBA" id="ARBA00048098"/>
    </source>
</evidence>
<name>A0AAW2Z7J2_9EUKA</name>
<sequence>MSFYDVVVSTDHDTTEHNIGEIVNKFSSKMRERKKLPLKKVSILVTGKRGVGKKCMIERYVNPMGYPNYSPTVRLGFRQKKKLIEGGGEFDVFLWHPIRPLIDARIIKFIQCVIFVFDTTNRTSFEGIPELIRKVRQESSFPDKIVMMIVGNKIDLRHARTVSKKEASDLAGVHKCKYKEVSSLTNEGIIYLFDEVVELILLTHSV</sequence>
<dbReference type="SMART" id="SM00173">
    <property type="entry name" value="RAS"/>
    <property type="match status" value="1"/>
</dbReference>
<dbReference type="InterPro" id="IPR051065">
    <property type="entry name" value="Ras-related_GTPase"/>
</dbReference>
<keyword evidence="6" id="KW-1185">Reference proteome</keyword>
<dbReference type="EMBL" id="JAOPGA020001165">
    <property type="protein sequence ID" value="KAL0485771.1"/>
    <property type="molecule type" value="Genomic_DNA"/>
</dbReference>
<keyword evidence="3" id="KW-0378">Hydrolase</keyword>
<accession>A0AAW2Z7J2</accession>
<dbReference type="InterPro" id="IPR001806">
    <property type="entry name" value="Small_GTPase"/>
</dbReference>
<comment type="catalytic activity">
    <reaction evidence="4">
        <text>GTP + H2O = GDP + phosphate + H(+)</text>
        <dbReference type="Rhea" id="RHEA:19669"/>
        <dbReference type="ChEBI" id="CHEBI:15377"/>
        <dbReference type="ChEBI" id="CHEBI:15378"/>
        <dbReference type="ChEBI" id="CHEBI:37565"/>
        <dbReference type="ChEBI" id="CHEBI:43474"/>
        <dbReference type="ChEBI" id="CHEBI:58189"/>
        <dbReference type="EC" id="3.6.5.2"/>
    </reaction>
</comment>
<dbReference type="Gene3D" id="3.40.50.300">
    <property type="entry name" value="P-loop containing nucleotide triphosphate hydrolases"/>
    <property type="match status" value="1"/>
</dbReference>
<dbReference type="Pfam" id="PF00071">
    <property type="entry name" value="Ras"/>
    <property type="match status" value="1"/>
</dbReference>
<gene>
    <name evidence="5" type="ORF">AKO1_003242</name>
</gene>
<comment type="caution">
    <text evidence="5">The sequence shown here is derived from an EMBL/GenBank/DDBJ whole genome shotgun (WGS) entry which is preliminary data.</text>
</comment>
<dbReference type="PROSITE" id="PS51421">
    <property type="entry name" value="RAS"/>
    <property type="match status" value="1"/>
</dbReference>
<dbReference type="SMART" id="SM00175">
    <property type="entry name" value="RAB"/>
    <property type="match status" value="1"/>
</dbReference>
<dbReference type="SMART" id="SM00174">
    <property type="entry name" value="RHO"/>
    <property type="match status" value="1"/>
</dbReference>
<dbReference type="Proteomes" id="UP001431209">
    <property type="component" value="Unassembled WGS sequence"/>
</dbReference>
<dbReference type="CDD" id="cd00154">
    <property type="entry name" value="Rab"/>
    <property type="match status" value="1"/>
</dbReference>
<evidence type="ECO:0000256" key="1">
    <source>
        <dbReference type="ARBA" id="ARBA00008344"/>
    </source>
</evidence>
<dbReference type="PRINTS" id="PR00449">
    <property type="entry name" value="RASTRNSFRMNG"/>
</dbReference>
<dbReference type="SUPFAM" id="SSF52540">
    <property type="entry name" value="P-loop containing nucleoside triphosphate hydrolases"/>
    <property type="match status" value="1"/>
</dbReference>
<proteinExistence type="inferred from homology"/>
<dbReference type="PROSITE" id="PS51419">
    <property type="entry name" value="RAB"/>
    <property type="match status" value="1"/>
</dbReference>
<dbReference type="PANTHER" id="PTHR45704">
    <property type="entry name" value="RAS-LIKE FAMILY MEMBER 11"/>
    <property type="match status" value="1"/>
</dbReference>
<evidence type="ECO:0000313" key="5">
    <source>
        <dbReference type="EMBL" id="KAL0485771.1"/>
    </source>
</evidence>
<organism evidence="5 6">
    <name type="scientific">Acrasis kona</name>
    <dbReference type="NCBI Taxonomy" id="1008807"/>
    <lineage>
        <taxon>Eukaryota</taxon>
        <taxon>Discoba</taxon>
        <taxon>Heterolobosea</taxon>
        <taxon>Tetramitia</taxon>
        <taxon>Eutetramitia</taxon>
        <taxon>Acrasidae</taxon>
        <taxon>Acrasis</taxon>
    </lineage>
</organism>
<evidence type="ECO:0000313" key="6">
    <source>
        <dbReference type="Proteomes" id="UP001431209"/>
    </source>
</evidence>
<evidence type="ECO:0000256" key="3">
    <source>
        <dbReference type="ARBA" id="ARBA00022801"/>
    </source>
</evidence>